<keyword evidence="5" id="KW-1185">Reference proteome</keyword>
<accession>A0ABQ8U7D1</accession>
<dbReference type="PROSITE" id="PS50102">
    <property type="entry name" value="RRM"/>
    <property type="match status" value="2"/>
</dbReference>
<comment type="caution">
    <text evidence="4">The sequence shown here is derived from an EMBL/GenBank/DDBJ whole genome shotgun (WGS) entry which is preliminary data.</text>
</comment>
<gene>
    <name evidence="4" type="ORF">PAPYR_10987</name>
</gene>
<dbReference type="CDD" id="cd00590">
    <property type="entry name" value="RRM_SF"/>
    <property type="match status" value="1"/>
</dbReference>
<feature type="domain" description="RRM" evidence="3">
    <location>
        <begin position="127"/>
        <end position="202"/>
    </location>
</feature>
<dbReference type="SUPFAM" id="SSF54928">
    <property type="entry name" value="RNA-binding domain, RBD"/>
    <property type="match status" value="2"/>
</dbReference>
<feature type="domain" description="RRM" evidence="3">
    <location>
        <begin position="2"/>
        <end position="81"/>
    </location>
</feature>
<feature type="region of interest" description="Disordered" evidence="2">
    <location>
        <begin position="317"/>
        <end position="344"/>
    </location>
</feature>
<proteinExistence type="predicted"/>
<evidence type="ECO:0000256" key="2">
    <source>
        <dbReference type="SAM" id="MobiDB-lite"/>
    </source>
</evidence>
<dbReference type="EMBL" id="JAPMOS010000165">
    <property type="protein sequence ID" value="KAJ4454326.1"/>
    <property type="molecule type" value="Genomic_DNA"/>
</dbReference>
<dbReference type="Pfam" id="PF00076">
    <property type="entry name" value="RRM_1"/>
    <property type="match status" value="2"/>
</dbReference>
<keyword evidence="1" id="KW-0694">RNA-binding</keyword>
<sequence length="344" mass="35907">MTSVLVSSLPPTWGEENLRALFGFAGAFNQVTLMRPTPTTLSAILKFPDAESARKSLLLDKTPFAIHKDDGTEMHIVMSVVPYEDAAAPVAAPLVPQPPFMPQLLGTIAQQRVALPPSQQRADQIARTIYIGNVSAQIVEEQLTLFFSSCGEINLVRYAGDTNHDTRFAFIEFTSTEAAQAALMLNGFQLAEKALKVSPAKGAIINPTSGPGKTSNAIIPQAPGAALMPPPPPAFVTPIPPPPASLLPPPTMGGMGMSMGLTGAEGGGPPSAEVMQAVLVAQQEMAKRYAAARQEAPGPEPVLLVLPVPVAVTGQVKVPQQPPQAPVALGPPAPPLARQAVGQP</sequence>
<dbReference type="InterPro" id="IPR000504">
    <property type="entry name" value="RRM_dom"/>
</dbReference>
<protein>
    <submittedName>
        <fullName evidence="4">Splicing regulatory glutamine/lysine-rich protein 1</fullName>
    </submittedName>
</protein>
<evidence type="ECO:0000256" key="1">
    <source>
        <dbReference type="PROSITE-ProRule" id="PRU00176"/>
    </source>
</evidence>
<evidence type="ECO:0000259" key="3">
    <source>
        <dbReference type="PROSITE" id="PS50102"/>
    </source>
</evidence>
<feature type="compositionally biased region" description="Pro residues" evidence="2">
    <location>
        <begin position="320"/>
        <end position="335"/>
    </location>
</feature>
<dbReference type="PANTHER" id="PTHR32343:SF22">
    <property type="entry name" value="LD29830P"/>
    <property type="match status" value="1"/>
</dbReference>
<dbReference type="Gene3D" id="3.30.70.330">
    <property type="match status" value="1"/>
</dbReference>
<dbReference type="InterPro" id="IPR012677">
    <property type="entry name" value="Nucleotide-bd_a/b_plait_sf"/>
</dbReference>
<dbReference type="SMART" id="SM00360">
    <property type="entry name" value="RRM"/>
    <property type="match status" value="2"/>
</dbReference>
<evidence type="ECO:0000313" key="5">
    <source>
        <dbReference type="Proteomes" id="UP001141327"/>
    </source>
</evidence>
<dbReference type="PANTHER" id="PTHR32343">
    <property type="entry name" value="SERINE/ARGININE-RICH SPLICING FACTOR"/>
    <property type="match status" value="1"/>
</dbReference>
<reference evidence="4" key="1">
    <citation type="journal article" date="2022" name="bioRxiv">
        <title>Genomics of Preaxostyla Flagellates Illuminates Evolutionary Transitions and the Path Towards Mitochondrial Loss.</title>
        <authorList>
            <person name="Novak L.V.F."/>
            <person name="Treitli S.C."/>
            <person name="Pyrih J."/>
            <person name="Halakuc P."/>
            <person name="Pipaliya S.V."/>
            <person name="Vacek V."/>
            <person name="Brzon O."/>
            <person name="Soukal P."/>
            <person name="Eme L."/>
            <person name="Dacks J.B."/>
            <person name="Karnkowska A."/>
            <person name="Elias M."/>
            <person name="Hampl V."/>
        </authorList>
    </citation>
    <scope>NUCLEOTIDE SEQUENCE</scope>
    <source>
        <strain evidence="4">RCP-MX</strain>
    </source>
</reference>
<organism evidence="4 5">
    <name type="scientific">Paratrimastix pyriformis</name>
    <dbReference type="NCBI Taxonomy" id="342808"/>
    <lineage>
        <taxon>Eukaryota</taxon>
        <taxon>Metamonada</taxon>
        <taxon>Preaxostyla</taxon>
        <taxon>Paratrimastigidae</taxon>
        <taxon>Paratrimastix</taxon>
    </lineage>
</organism>
<dbReference type="InterPro" id="IPR035979">
    <property type="entry name" value="RBD_domain_sf"/>
</dbReference>
<dbReference type="Proteomes" id="UP001141327">
    <property type="component" value="Unassembled WGS sequence"/>
</dbReference>
<name>A0ABQ8U7D1_9EUKA</name>
<evidence type="ECO:0000313" key="4">
    <source>
        <dbReference type="EMBL" id="KAJ4454326.1"/>
    </source>
</evidence>